<dbReference type="Ensembl" id="ENSDCDT00010063344.1">
    <property type="protein sequence ID" value="ENSDCDP00010052850.1"/>
    <property type="gene ID" value="ENSDCDG00010030807.1"/>
</dbReference>
<keyword evidence="7" id="KW-0472">Membrane</keyword>
<feature type="repeat" description="CSPG" evidence="5">
    <location>
        <begin position="512"/>
        <end position="606"/>
    </location>
</feature>
<feature type="region of interest" description="Disordered" evidence="6">
    <location>
        <begin position="1926"/>
        <end position="2005"/>
    </location>
</feature>
<feature type="repeat" description="CSPG" evidence="5">
    <location>
        <begin position="623"/>
        <end position="721"/>
    </location>
</feature>
<keyword evidence="3" id="KW-0325">Glycoprotein</keyword>
<dbReference type="GO" id="GO:0009653">
    <property type="term" value="P:anatomical structure morphogenesis"/>
    <property type="evidence" value="ECO:0007669"/>
    <property type="project" value="TreeGrafter"/>
</dbReference>
<dbReference type="PANTHER" id="PTHR45739">
    <property type="entry name" value="MATRIX PROTEIN, PUTATIVE-RELATED"/>
    <property type="match status" value="1"/>
</dbReference>
<comment type="caution">
    <text evidence="4">Lacks conserved residue(s) required for the propagation of feature annotation.</text>
</comment>
<dbReference type="PROSITE" id="PS51854">
    <property type="entry name" value="CSPG"/>
    <property type="match status" value="8"/>
</dbReference>
<dbReference type="Gene3D" id="2.60.120.200">
    <property type="match status" value="2"/>
</dbReference>
<reference evidence="9 10" key="1">
    <citation type="submission" date="2020-06" db="EMBL/GenBank/DDBJ databases">
        <authorList>
            <consortium name="Wellcome Sanger Institute Data Sharing"/>
        </authorList>
    </citation>
    <scope>NUCLEOTIDE SEQUENCE [LARGE SCALE GENOMIC DNA]</scope>
</reference>
<dbReference type="InterPro" id="IPR001791">
    <property type="entry name" value="Laminin_G"/>
</dbReference>
<dbReference type="SUPFAM" id="SSF49899">
    <property type="entry name" value="Concanavalin A-like lectins/glucanases"/>
    <property type="match status" value="2"/>
</dbReference>
<feature type="repeat" description="CSPG" evidence="5">
    <location>
        <begin position="1707"/>
        <end position="1795"/>
    </location>
</feature>
<dbReference type="Pfam" id="PF16184">
    <property type="entry name" value="Cadherin_3"/>
    <property type="match status" value="10"/>
</dbReference>
<evidence type="ECO:0000256" key="5">
    <source>
        <dbReference type="PROSITE-ProRule" id="PRU01201"/>
    </source>
</evidence>
<dbReference type="Pfam" id="PF02210">
    <property type="entry name" value="Laminin_G_2"/>
    <property type="match status" value="2"/>
</dbReference>
<feature type="transmembrane region" description="Helical" evidence="7">
    <location>
        <begin position="2019"/>
        <end position="2042"/>
    </location>
</feature>
<evidence type="ECO:0000256" key="7">
    <source>
        <dbReference type="SAM" id="Phobius"/>
    </source>
</evidence>
<accession>A0AAY4E5D8</accession>
<evidence type="ECO:0000256" key="1">
    <source>
        <dbReference type="ARBA" id="ARBA00022729"/>
    </source>
</evidence>
<gene>
    <name evidence="9" type="primary">LOC114785286</name>
</gene>
<keyword evidence="1" id="KW-0732">Signal</keyword>
<evidence type="ECO:0000256" key="3">
    <source>
        <dbReference type="ARBA" id="ARBA00023180"/>
    </source>
</evidence>
<reference evidence="9" key="3">
    <citation type="submission" date="2025-09" db="UniProtKB">
        <authorList>
            <consortium name="Ensembl"/>
        </authorList>
    </citation>
    <scope>IDENTIFICATION</scope>
</reference>
<keyword evidence="2" id="KW-0677">Repeat</keyword>
<feature type="repeat" description="CSPG" evidence="5">
    <location>
        <begin position="1598"/>
        <end position="1690"/>
    </location>
</feature>
<keyword evidence="7" id="KW-0812">Transmembrane</keyword>
<dbReference type="PROSITE" id="PS50025">
    <property type="entry name" value="LAM_G_DOMAIN"/>
    <property type="match status" value="2"/>
</dbReference>
<dbReference type="InterPro" id="IPR013320">
    <property type="entry name" value="ConA-like_dom_sf"/>
</dbReference>
<dbReference type="SMART" id="SM00282">
    <property type="entry name" value="LamG"/>
    <property type="match status" value="2"/>
</dbReference>
<reference evidence="9" key="2">
    <citation type="submission" date="2025-08" db="UniProtKB">
        <authorList>
            <consortium name="Ensembl"/>
        </authorList>
    </citation>
    <scope>IDENTIFICATION</scope>
</reference>
<dbReference type="Proteomes" id="UP000694580">
    <property type="component" value="Chromosome 3"/>
</dbReference>
<keyword evidence="10" id="KW-1185">Reference proteome</keyword>
<dbReference type="InterPro" id="IPR039005">
    <property type="entry name" value="CSPG_rpt"/>
</dbReference>
<feature type="repeat" description="CSPG" evidence="5">
    <location>
        <begin position="1081"/>
        <end position="1171"/>
    </location>
</feature>
<evidence type="ECO:0000256" key="6">
    <source>
        <dbReference type="SAM" id="MobiDB-lite"/>
    </source>
</evidence>
<feature type="repeat" description="CSPG" evidence="5">
    <location>
        <begin position="854"/>
        <end position="948"/>
    </location>
</feature>
<feature type="compositionally biased region" description="Polar residues" evidence="6">
    <location>
        <begin position="1941"/>
        <end position="1955"/>
    </location>
</feature>
<feature type="compositionally biased region" description="Polar residues" evidence="6">
    <location>
        <begin position="1975"/>
        <end position="2002"/>
    </location>
</feature>
<evidence type="ECO:0000259" key="8">
    <source>
        <dbReference type="PROSITE" id="PS50025"/>
    </source>
</evidence>
<feature type="domain" description="Laminin G" evidence="8">
    <location>
        <begin position="1"/>
        <end position="165"/>
    </location>
</feature>
<name>A0AAY4E5D8_9TELE</name>
<dbReference type="GeneTree" id="ENSGT00940000154091"/>
<feature type="repeat" description="CSPG" evidence="5">
    <location>
        <begin position="1300"/>
        <end position="1391"/>
    </location>
</feature>
<dbReference type="CDD" id="cd00110">
    <property type="entry name" value="LamG"/>
    <property type="match status" value="2"/>
</dbReference>
<proteinExistence type="predicted"/>
<evidence type="ECO:0000313" key="10">
    <source>
        <dbReference type="Proteomes" id="UP000694580"/>
    </source>
</evidence>
<dbReference type="PANTHER" id="PTHR45739:SF12">
    <property type="entry name" value="CHONDROITIN SULFATE PROTEOGLYCAN 4-LIKE ISOFORM X2"/>
    <property type="match status" value="1"/>
</dbReference>
<feature type="domain" description="Laminin G" evidence="8">
    <location>
        <begin position="175"/>
        <end position="354"/>
    </location>
</feature>
<dbReference type="InterPro" id="IPR051561">
    <property type="entry name" value="FRAS1_ECM"/>
</dbReference>
<evidence type="ECO:0000313" key="9">
    <source>
        <dbReference type="Ensembl" id="ENSDCDP00010052850.1"/>
    </source>
</evidence>
<protein>
    <recommendedName>
        <fullName evidence="8">Laminin G domain-containing protein</fullName>
    </recommendedName>
</protein>
<organism evidence="9 10">
    <name type="scientific">Denticeps clupeoides</name>
    <name type="common">denticle herring</name>
    <dbReference type="NCBI Taxonomy" id="299321"/>
    <lineage>
        <taxon>Eukaryota</taxon>
        <taxon>Metazoa</taxon>
        <taxon>Chordata</taxon>
        <taxon>Craniata</taxon>
        <taxon>Vertebrata</taxon>
        <taxon>Euteleostomi</taxon>
        <taxon>Actinopterygii</taxon>
        <taxon>Neopterygii</taxon>
        <taxon>Teleostei</taxon>
        <taxon>Clupei</taxon>
        <taxon>Clupeiformes</taxon>
        <taxon>Denticipitoidei</taxon>
        <taxon>Denticipitidae</taxon>
        <taxon>Denticeps</taxon>
    </lineage>
</organism>
<keyword evidence="7" id="KW-1133">Transmembrane helix</keyword>
<evidence type="ECO:0000256" key="2">
    <source>
        <dbReference type="ARBA" id="ARBA00022737"/>
    </source>
</evidence>
<sequence>EHHGPKPLNGYVQLRTVESSVRMSLHVRFLTYCDSGLIFLAAGENDFCLVELHSGRIQVPTETDTPTNSFLYLMSSCTIFLVLLTIDKHLHTSARVPGPDVEFSVQEGLFVGGLGDLDQGFLPKQHVAVGFRGCLDEVLFNQHNLLSSLRSYSGYKTVHEVSLGCNSQFFAIEEDPISFFSSRAYLLLPVWDVPQHGVFECELHGSATDGIVLYASTGQGDFVAMELREGHLVAVIGRGASKTELQTTWSGHEKSWYLVKLHLSPWSVNLTVGEDAINSSLGTHTAALQLGGHLFLGGVNSDLRVEARKNGLLSLAEKDMGGGSFKGCLRNIRVNTLKMGLPNALSSKDISVDCEQDSEPFNTLGPMAPSSDNLSSSDFFGEENNREQSFLMLRDLLVLEGGRALLEPKHMKVNPNFQKLDIQPSHIMFRIEEQPVHGELRLDVDPDQEGKTFSMLDLWHGRVMYVHGGSEDPLDFFMFSVFTSSKRQLPAPLKGNKLHRFNISVVAINDAPELSLPEGNLFVLLENSKRQLNTDILRVTDPDSNVTDLVFSLVSNTSVDAGFLEVEEHPGHPVASFPFLNLEQGKVSFVHKGTKNSSVALRVSDGEKLSNTVVLRILAMPLEYKVANNTGVEVTQGGAVIISSSHLAVKVNVAKQVLDIRYDIFEPPRYGELQRLHSSGDWKHTGTFSQKLLEKERIRYLSTFQGPHPGNVTDGFKCRVIVGSTSAEELPFVIRVRWIHFKVVKSKMHVEADQVATMTPQDLRAVAKGVRVSESNLHFRLLSLPRKGNLWLRDDLLKINSTFSQKNVTDHHLQYKLLHRVWEDTRDSFSFQIFSKYSHSGSHDFRFIIKGHSDKIILINNGLSIMEGKSKVITKDLLFSETLNIKVVHYTVTRCPRHGQLKLIDPSNSTTSIDNILEFTNQDILEERLIYVHDDSETTQDAFHFISYLPIIKEETAVEGAFNISIQLINDERPIRVVEKVFHVARDSQRLLTLEDLCFHDADTDFHDRDLVYTRRGIPMGELVLANHTSHKLYKFQQKDLEEKRVLFVHRGVSFGRFVLFVSDGKHYTSTLLEVFAQDPFIKIGNNTGLLVQKGHEAVISPTNISITSNLDIRDDREIIYQVFLPPSFGCLYCNGESISTFTQHDVKARHLVYQHDDSKNLVDFFNFTVMVKEHSLNASVAVKVYLDSHQHPAKVLHNNLILAEQGKPTKITKKDLKVSILCAFLHSPQNLQVIFSINCHLNALAIEPIHSFSQLDINSGHIQYVHDGSDHRNDSFLLDVTNGITKVRDVRVVVDIIPLYIPLHVSGVTVKEGSSKALTAHIITVNSKYFSGLNLLYQVSKAPNHGHIEHSRIPGVPIPFFTRMQVEQGFVNYVHDGSETVADNFTLIANDTDLQKHSLPCMVLVSVIPVNDEVPVITANRMFKVSSGGDVYVDEAKSIQWAATDSFSFTVTSPPAVLQPHYYSLYFTDPLGAVVKEGGRVLIDKEKLDASNLLGKLKDHQQQSYEVWYRVRTLPSQGIIVVGEQNLTSENPNFSQSTLDTDGITYVHDDSETLSDRFYFDVWLNPKGRAVQIPLDMNMIVSESFSITVTPVNDHAPVLRTIAPSLRVVQGDTVSLTSENLHVEDRDNLPEEIHYTVISKPNNGYLALKDNLNASILTFTQDDIDRGRVHFVQNGQLTSGVFYFSVTDGFHRPLYKLFNLEVEKITLTIRNSTGVNLKQGQTTVVLTSEHLAAEANRRNVSVSYNVTTQPLHGRLLKGHEPVARFTQEDLQAEKVSYHMTDLTSHRDSFEFTVFTSDNNLTGQIFNITVIPLIHLGDLVRIPNGIAVKLRRNVLDASELAALSNSDPLFEIISPPKHGRLVKFGLGGSSQSVKSFTFRDVVQGRVAIEEKDSFEFLLKADHVQPAKGTFVFTIVPYNSVTGKPVNGDGSLQKTKLPPFNRTKNLQSPLNTPSNTRQREIVRPQQNMHDVKPQNRWGNHTENGEINSDIPKTSTGKADSPQKNIPVWTKSMPRPASDPLLIILPLLACLLLIVILIVLILVFRHQREKRAQRNMIQELGGDGPPDPMVPRSPYLGQPERSIAVPSVVVTPVTPACPDSAILQRFQGSALMPAIGPPDSSVLLCSWVPLHHGSTMQEQVPPTNLRQNQYWV</sequence>
<feature type="repeat" description="CSPG" evidence="5">
    <location>
        <begin position="387"/>
        <end position="482"/>
    </location>
</feature>
<evidence type="ECO:0000256" key="4">
    <source>
        <dbReference type="PROSITE-ProRule" id="PRU00122"/>
    </source>
</evidence>